<dbReference type="SUPFAM" id="SSF55447">
    <property type="entry name" value="CO dehydrogenase flavoprotein C-terminal domain-like"/>
    <property type="match status" value="1"/>
</dbReference>
<dbReference type="InterPro" id="IPR002346">
    <property type="entry name" value="Mopterin_DH_FAD-bd"/>
</dbReference>
<dbReference type="SUPFAM" id="SSF56176">
    <property type="entry name" value="FAD-binding/transporter-associated domain-like"/>
    <property type="match status" value="1"/>
</dbReference>
<keyword evidence="1" id="KW-0274">FAD</keyword>
<dbReference type="InterPro" id="IPR016167">
    <property type="entry name" value="FAD-bd_PCMH_sub1"/>
</dbReference>
<dbReference type="InterPro" id="IPR036318">
    <property type="entry name" value="FAD-bd_PCMH-like_sf"/>
</dbReference>
<evidence type="ECO:0000256" key="1">
    <source>
        <dbReference type="ARBA" id="ARBA00022827"/>
    </source>
</evidence>
<proteinExistence type="predicted"/>
<dbReference type="InterPro" id="IPR016169">
    <property type="entry name" value="FAD-bd_PCMH_sub2"/>
</dbReference>
<dbReference type="InterPro" id="IPR036683">
    <property type="entry name" value="CO_DH_flav_C_dom_sf"/>
</dbReference>
<dbReference type="Gene3D" id="3.30.43.10">
    <property type="entry name" value="Uridine Diphospho-n-acetylenolpyruvylglucosamine Reductase, domain 2"/>
    <property type="match status" value="1"/>
</dbReference>
<dbReference type="PROSITE" id="PS51387">
    <property type="entry name" value="FAD_PCMH"/>
    <property type="match status" value="1"/>
</dbReference>
<dbReference type="EC" id="1.3.7.9" evidence="3"/>
<dbReference type="SMART" id="SM01092">
    <property type="entry name" value="CO_deh_flav_C"/>
    <property type="match status" value="1"/>
</dbReference>
<gene>
    <name evidence="3" type="primary">hcrB</name>
    <name evidence="3" type="ORF">GPA27_23785</name>
</gene>
<dbReference type="PANTHER" id="PTHR42659:SF9">
    <property type="entry name" value="XANTHINE DEHYDROGENASE FAD-BINDING SUBUNIT XDHB-RELATED"/>
    <property type="match status" value="1"/>
</dbReference>
<dbReference type="Gene3D" id="3.30.465.10">
    <property type="match status" value="1"/>
</dbReference>
<feature type="domain" description="FAD-binding PCMH-type" evidence="2">
    <location>
        <begin position="2"/>
        <end position="221"/>
    </location>
</feature>
<dbReference type="InterPro" id="IPR051312">
    <property type="entry name" value="Diverse_Substr_Oxidored"/>
</dbReference>
<dbReference type="InterPro" id="IPR016166">
    <property type="entry name" value="FAD-bd_PCMH"/>
</dbReference>
<sequence length="333" mass="35828">MGALSEFRLMRPASAADAVRLRGEFPASRFIAGGTDLLPNMRRGLVGTEVLIDLGGVGELAEMRHELCHNRDTLRIGAGVTLATLAADATVVSSLPALAQAALAVAGPTHRRAATLGGNLCLDTRCQYYNQSEDWRRGNDFCMKRSGNICRVAPKSNRCYAAFSGDVAPALIALGAEVELLGPQGLRRLPLADFYVDNGMNWLALGPDELLVAVTVPLVPARVSAYEKIRVRGAIDFPLAGVAVALRRDGDLIGELRIACTGVSSRPEFIAGLDELVGKPLDDAVLAVMERHLKRGIQPMETTLASVPYRRRATPALAKRLVRRLWDEARQGA</sequence>
<keyword evidence="4" id="KW-1185">Reference proteome</keyword>
<dbReference type="Gene3D" id="3.30.390.50">
    <property type="entry name" value="CO dehydrogenase flavoprotein, C-terminal domain"/>
    <property type="match status" value="1"/>
</dbReference>
<evidence type="ECO:0000313" key="4">
    <source>
        <dbReference type="Proteomes" id="UP000634522"/>
    </source>
</evidence>
<keyword evidence="1" id="KW-0285">Flavoprotein</keyword>
<dbReference type="EMBL" id="WTVS01000076">
    <property type="protein sequence ID" value="NMG00404.1"/>
    <property type="molecule type" value="Genomic_DNA"/>
</dbReference>
<dbReference type="NCBIfam" id="TIGR03195">
    <property type="entry name" value="4hydrxCoA_B"/>
    <property type="match status" value="1"/>
</dbReference>
<name>A0ABX1NMU9_9RHOO</name>
<dbReference type="Pfam" id="PF03450">
    <property type="entry name" value="CO_deh_flav_C"/>
    <property type="match status" value="1"/>
</dbReference>
<accession>A0ABX1NMU9</accession>
<dbReference type="InterPro" id="IPR005107">
    <property type="entry name" value="CO_DH_flav_C"/>
</dbReference>
<protein>
    <submittedName>
        <fullName evidence="3">4-hydroxybenzoyl-CoA reductase subunit beta</fullName>
        <ecNumber evidence="3">1.3.7.9</ecNumber>
    </submittedName>
</protein>
<keyword evidence="3" id="KW-0560">Oxidoreductase</keyword>
<dbReference type="GO" id="GO:0016491">
    <property type="term" value="F:oxidoreductase activity"/>
    <property type="evidence" value="ECO:0007669"/>
    <property type="project" value="UniProtKB-KW"/>
</dbReference>
<dbReference type="Proteomes" id="UP000634522">
    <property type="component" value="Unassembled WGS sequence"/>
</dbReference>
<reference evidence="3 4" key="1">
    <citation type="submission" date="2019-12" db="EMBL/GenBank/DDBJ databases">
        <title>Comparative genomics gives insights into the taxonomy of the Azoarcus-Aromatoleum group and reveals separate origins of nif in the plant-associated Azoarcus and non-plant-associated Aromatoleum sub-groups.</title>
        <authorList>
            <person name="Lafos M."/>
            <person name="Maluk M."/>
            <person name="Batista M."/>
            <person name="Junghare M."/>
            <person name="Carmona M."/>
            <person name="Faoro H."/>
            <person name="Cruz L.M."/>
            <person name="Battistoni F."/>
            <person name="De Souza E."/>
            <person name="Pedrosa F."/>
            <person name="Chen W.-M."/>
            <person name="Poole P.S."/>
            <person name="Dixon R.A."/>
            <person name="James E.K."/>
        </authorList>
    </citation>
    <scope>NUCLEOTIDE SEQUENCE [LARGE SCALE GENOMIC DNA]</scope>
    <source>
        <strain evidence="3 4">T</strain>
    </source>
</reference>
<dbReference type="Pfam" id="PF00941">
    <property type="entry name" value="FAD_binding_5"/>
    <property type="match status" value="1"/>
</dbReference>
<evidence type="ECO:0000313" key="3">
    <source>
        <dbReference type="EMBL" id="NMG00404.1"/>
    </source>
</evidence>
<organism evidence="3 4">
    <name type="scientific">Aromatoleum toluolicum</name>
    <dbReference type="NCBI Taxonomy" id="90060"/>
    <lineage>
        <taxon>Bacteria</taxon>
        <taxon>Pseudomonadati</taxon>
        <taxon>Pseudomonadota</taxon>
        <taxon>Betaproteobacteria</taxon>
        <taxon>Rhodocyclales</taxon>
        <taxon>Rhodocyclaceae</taxon>
        <taxon>Aromatoleum</taxon>
    </lineage>
</organism>
<evidence type="ECO:0000259" key="2">
    <source>
        <dbReference type="PROSITE" id="PS51387"/>
    </source>
</evidence>
<dbReference type="PANTHER" id="PTHR42659">
    <property type="entry name" value="XANTHINE DEHYDROGENASE SUBUNIT C-RELATED"/>
    <property type="match status" value="1"/>
</dbReference>
<comment type="caution">
    <text evidence="3">The sequence shown here is derived from an EMBL/GenBank/DDBJ whole genome shotgun (WGS) entry which is preliminary data.</text>
</comment>
<dbReference type="InterPro" id="IPR017608">
    <property type="entry name" value="4hydrxbenzoyl-CoA_Rdtase_bsu"/>
</dbReference>